<protein>
    <submittedName>
        <fullName evidence="4">Phage late control gene D protein</fullName>
    </submittedName>
</protein>
<proteinExistence type="predicted"/>
<evidence type="ECO:0000259" key="1">
    <source>
        <dbReference type="Pfam" id="PF21683"/>
    </source>
</evidence>
<dbReference type="AlphaFoldDB" id="A0A150HR28"/>
<dbReference type="Gene3D" id="3.30.1920.10">
    <property type="entry name" value="Baseplate protein-like domains - 2 layer sandwich fold"/>
    <property type="match status" value="1"/>
</dbReference>
<evidence type="ECO:0000259" key="3">
    <source>
        <dbReference type="Pfam" id="PF22255"/>
    </source>
</evidence>
<accession>A0A150HR28</accession>
<dbReference type="Proteomes" id="UP000075544">
    <property type="component" value="Unassembled WGS sequence"/>
</dbReference>
<feature type="domain" description="Baseplate hub protein gp44/GpP-like C-terminal" evidence="2">
    <location>
        <begin position="259"/>
        <end position="341"/>
    </location>
</feature>
<dbReference type="Pfam" id="PF22255">
    <property type="entry name" value="Gp44-like_2nd"/>
    <property type="match status" value="1"/>
</dbReference>
<dbReference type="PIRSF" id="PIRSF004440">
    <property type="entry name" value="GpP"/>
    <property type="match status" value="1"/>
</dbReference>
<organism evidence="4 5">
    <name type="scientific">Acinetobacter venetianus</name>
    <dbReference type="NCBI Taxonomy" id="52133"/>
    <lineage>
        <taxon>Bacteria</taxon>
        <taxon>Pseudomonadati</taxon>
        <taxon>Pseudomonadota</taxon>
        <taxon>Gammaproteobacteria</taxon>
        <taxon>Moraxellales</taxon>
        <taxon>Moraxellaceae</taxon>
        <taxon>Acinetobacter</taxon>
    </lineage>
</organism>
<dbReference type="InterPro" id="IPR053982">
    <property type="entry name" value="Gp44/GpP-like_C"/>
</dbReference>
<dbReference type="SUPFAM" id="SSF69279">
    <property type="entry name" value="Phage tail proteins"/>
    <property type="match status" value="2"/>
</dbReference>
<sequence length="360" mass="40448">MKKNVVTLKVDKGEFQYQITGWTRLNITRGIERIPNSFDLHMSEKVPDLDFIEVSEGDKCRVYIGDNLVLTGYVDRWIPIVSDNQHILQVVGRGLCQDLVDCSAVYKGMQFVNMTAESIAKSLCEDFGITVNAEVETGSVTVQNINLGETPEAIISRVSRVAQVLFYEDENGNLVLSRERNDIVRGSLVQGVNVESATYVRSMDQRYSDYIVVIPNAQLTTDVTDGVSIGYYTVIDQSVPRYRPIYIIPEDGDAGFVTAEKRAIWECNRRYARSNMVRVTVTGWRDVEGNLYKPNTQIQVNLPKLKVVMKNWLIGEVTYRMDETGTRCDLLVMPIGAFTPEPIIPYKLPQDIGAALGVGQ</sequence>
<evidence type="ECO:0000259" key="2">
    <source>
        <dbReference type="Pfam" id="PF21929"/>
    </source>
</evidence>
<dbReference type="Gene3D" id="3.55.50.10">
    <property type="entry name" value="Baseplate protein-like domains"/>
    <property type="match status" value="1"/>
</dbReference>
<evidence type="ECO:0000313" key="4">
    <source>
        <dbReference type="EMBL" id="KXZ68758.1"/>
    </source>
</evidence>
<dbReference type="InterPro" id="IPR023399">
    <property type="entry name" value="Baseplate-like_2-layer_sand"/>
</dbReference>
<evidence type="ECO:0000313" key="5">
    <source>
        <dbReference type="Proteomes" id="UP000075544"/>
    </source>
</evidence>
<dbReference type="InterPro" id="IPR053981">
    <property type="entry name" value="Gp44/GpP-like_2nd"/>
</dbReference>
<dbReference type="Pfam" id="PF21683">
    <property type="entry name" value="GpP-like_1st"/>
    <property type="match status" value="1"/>
</dbReference>
<dbReference type="InterPro" id="IPR049354">
    <property type="entry name" value="GpP-like_N"/>
</dbReference>
<feature type="domain" description="Baseplate hub protein gp44/GpP-like second" evidence="3">
    <location>
        <begin position="96"/>
        <end position="178"/>
    </location>
</feature>
<dbReference type="PATRIC" id="fig|52133.19.peg.2964"/>
<dbReference type="RefSeq" id="WP_061525474.1">
    <property type="nucleotide sequence ID" value="NZ_JRHX01000087.1"/>
</dbReference>
<name>A0A150HR28_9GAMM</name>
<dbReference type="EMBL" id="JRHX01000087">
    <property type="protein sequence ID" value="KXZ68758.1"/>
    <property type="molecule type" value="Genomic_DNA"/>
</dbReference>
<dbReference type="Pfam" id="PF21929">
    <property type="entry name" value="GpP_4th"/>
    <property type="match status" value="1"/>
</dbReference>
<dbReference type="InterPro" id="IPR026276">
    <property type="entry name" value="Baseplate_GpP"/>
</dbReference>
<feature type="domain" description="Baseplate hub protein gp44-like N-terminal" evidence="1">
    <location>
        <begin position="18"/>
        <end position="93"/>
    </location>
</feature>
<gene>
    <name evidence="4" type="ORF">AVENLUH13518_02918</name>
</gene>
<dbReference type="Gene3D" id="2.30.300.10">
    <property type="entry name" value="Baseplate protein-like domain - beta roll fold"/>
    <property type="match status" value="1"/>
</dbReference>
<comment type="caution">
    <text evidence="4">The sequence shown here is derived from an EMBL/GenBank/DDBJ whole genome shotgun (WGS) entry which is preliminary data.</text>
</comment>
<reference evidence="4 5" key="1">
    <citation type="journal article" date="2016" name="Sci. Rep.">
        <title>Genomic and phenotypic characterization of the species Acinetobacter venetianus.</title>
        <authorList>
            <person name="Fondi M."/>
            <person name="Maida I."/>
            <person name="Perrin E."/>
            <person name="Orlandini V."/>
            <person name="La Torre L."/>
            <person name="Bosi E."/>
            <person name="Negroni A."/>
            <person name="Zanaroli G."/>
            <person name="Fava F."/>
            <person name="Decorosi F."/>
            <person name="Giovannetti L."/>
            <person name="Viti C."/>
            <person name="Vaneechoutte M."/>
            <person name="Dijkshoorn L."/>
            <person name="Fani R."/>
        </authorList>
    </citation>
    <scope>NUCLEOTIDE SEQUENCE [LARGE SCALE GENOMIC DNA]</scope>
    <source>
        <strain evidence="4 5">LUH13518</strain>
    </source>
</reference>